<evidence type="ECO:0000256" key="2">
    <source>
        <dbReference type="SAM" id="Phobius"/>
    </source>
</evidence>
<dbReference type="InterPro" id="IPR036388">
    <property type="entry name" value="WH-like_DNA-bd_sf"/>
</dbReference>
<organism evidence="4 5">
    <name type="scientific">candidate division MSBL1 archaeon SCGC-AAA382A20</name>
    <dbReference type="NCBI Taxonomy" id="1698280"/>
    <lineage>
        <taxon>Archaea</taxon>
        <taxon>Methanobacteriati</taxon>
        <taxon>Methanobacteriota</taxon>
        <taxon>candidate division MSBL1</taxon>
    </lineage>
</organism>
<dbReference type="InterPro" id="IPR027417">
    <property type="entry name" value="P-loop_NTPase"/>
</dbReference>
<evidence type="ECO:0000313" key="4">
    <source>
        <dbReference type="EMBL" id="KXB07621.1"/>
    </source>
</evidence>
<dbReference type="SUPFAM" id="SSF46785">
    <property type="entry name" value="Winged helix' DNA-binding domain"/>
    <property type="match status" value="1"/>
</dbReference>
<feature type="domain" description="Helicase HerA central" evidence="3">
    <location>
        <begin position="118"/>
        <end position="181"/>
    </location>
</feature>
<feature type="region of interest" description="Disordered" evidence="1">
    <location>
        <begin position="486"/>
        <end position="515"/>
    </location>
</feature>
<keyword evidence="5" id="KW-1185">Reference proteome</keyword>
<dbReference type="InterPro" id="IPR036390">
    <property type="entry name" value="WH_DNA-bd_sf"/>
</dbReference>
<evidence type="ECO:0000259" key="3">
    <source>
        <dbReference type="Pfam" id="PF01935"/>
    </source>
</evidence>
<keyword evidence="2" id="KW-0812">Transmembrane</keyword>
<name>A0A133VMI1_9EURY</name>
<protein>
    <recommendedName>
        <fullName evidence="3">Helicase HerA central domain-containing protein</fullName>
    </recommendedName>
</protein>
<proteinExistence type="predicted"/>
<sequence length="717" mass="81525">MSFWKIYFLESDMGNYKQDKIAREWKKHWDKLEDEKDHRLSPPQIEKHLSEDRLRFGDNPSEEGLLREVAQIPEDMHLQEMAQLVLNDRMAQSAVDEDPYRGNYPGPGEMEAPEDFCRIGTMGNGVPLGFSASTAIENIGIFGRSGAGKTCLVKVIVALLVLIGFRIIIFARKRREYDDLAALPPLQDKSTILPYRQVKYALTEPPPGVPRREWDNDWIDSFGHNYGRYYAQRLLQEVFKKPRRPETLRQAVKALKSYGQGYSPVVAKYRESIQYSIASFLDSVGDITDYKSSNMLSRMFEKPGLTVIEMEGLSQEPYSSLSTYPARWLYMKRQYQKGSACQPPVLFVWEDATLGMDRSKDRNNPQGTSPLAELSFMGRRYRQECLFVGHHLRSVSPKILSNVHNIFILGLPGENPREISQLLGTDKDQTDLARVLGPGELLALSPSIWPEPVYGTFDRLNLPSRLSDQERQKRIDKFLSKVDARKASGVQTSEGEEKRGGEKGKTKRQGKEISSEQRKLLLVAATNPERSLTGLYSSSDLSRRKGAKTVKKLEKNGLATRHRFSTGGRGGRVTLLEVTDHGWERLKKMGVDRPDPMTAGGWEHQLGARLIQQEGRKRKFKVDFEVDLGPVQMDVKWRSKQGQIQFFNIGISRVPRESKNALKAVQLPAVKEGKFTLVCRDTKFRKKVSKKLKKLDPDGNRTGDIELKIIADFLNSN</sequence>
<feature type="compositionally biased region" description="Basic and acidic residues" evidence="1">
    <location>
        <begin position="495"/>
        <end position="515"/>
    </location>
</feature>
<evidence type="ECO:0000313" key="5">
    <source>
        <dbReference type="Proteomes" id="UP000070263"/>
    </source>
</evidence>
<keyword evidence="2" id="KW-0472">Membrane</keyword>
<dbReference type="Gene3D" id="3.40.50.300">
    <property type="entry name" value="P-loop containing nucleotide triphosphate hydrolases"/>
    <property type="match status" value="1"/>
</dbReference>
<dbReference type="Gene3D" id="1.10.10.10">
    <property type="entry name" value="Winged helix-like DNA-binding domain superfamily/Winged helix DNA-binding domain"/>
    <property type="match status" value="1"/>
</dbReference>
<dbReference type="EMBL" id="LHYE01000004">
    <property type="protein sequence ID" value="KXB07621.1"/>
    <property type="molecule type" value="Genomic_DNA"/>
</dbReference>
<gene>
    <name evidence="4" type="ORF">AKJ51_00705</name>
</gene>
<dbReference type="AlphaFoldDB" id="A0A133VMI1"/>
<reference evidence="4 5" key="1">
    <citation type="journal article" date="2016" name="Sci. Rep.">
        <title>Metabolic traits of an uncultured archaeal lineage -MSBL1- from brine pools of the Red Sea.</title>
        <authorList>
            <person name="Mwirichia R."/>
            <person name="Alam I."/>
            <person name="Rashid M."/>
            <person name="Vinu M."/>
            <person name="Ba-Alawi W."/>
            <person name="Anthony Kamau A."/>
            <person name="Kamanda Ngugi D."/>
            <person name="Goker M."/>
            <person name="Klenk H.P."/>
            <person name="Bajic V."/>
            <person name="Stingl U."/>
        </authorList>
    </citation>
    <scope>NUCLEOTIDE SEQUENCE [LARGE SCALE GENOMIC DNA]</scope>
    <source>
        <strain evidence="4">SCGC-AAA382A20</strain>
    </source>
</reference>
<feature type="transmembrane region" description="Helical" evidence="2">
    <location>
        <begin position="151"/>
        <end position="171"/>
    </location>
</feature>
<keyword evidence="2" id="KW-1133">Transmembrane helix</keyword>
<dbReference type="Pfam" id="PF01935">
    <property type="entry name" value="DUF87"/>
    <property type="match status" value="1"/>
</dbReference>
<dbReference type="InterPro" id="IPR002789">
    <property type="entry name" value="HerA_central"/>
</dbReference>
<dbReference type="SUPFAM" id="SSF52540">
    <property type="entry name" value="P-loop containing nucleoside triphosphate hydrolases"/>
    <property type="match status" value="1"/>
</dbReference>
<dbReference type="Proteomes" id="UP000070263">
    <property type="component" value="Unassembled WGS sequence"/>
</dbReference>
<evidence type="ECO:0000256" key="1">
    <source>
        <dbReference type="SAM" id="MobiDB-lite"/>
    </source>
</evidence>
<accession>A0A133VMI1</accession>
<comment type="caution">
    <text evidence="4">The sequence shown here is derived from an EMBL/GenBank/DDBJ whole genome shotgun (WGS) entry which is preliminary data.</text>
</comment>